<sequence length="432" mass="47982">MDYQQSRAYVKDADQYAGGALNLTNIKELMNRLGNPQDRLKYVHVAGTNGKGSVIAYLYTTLSDAGYRVGRYISPSVYSYREKMEVDGRAVSREAFAGYITRVAAAIEEMTTEGLAHPTPFEIETAVAFLFFAEEKCDLVILEVGMGGDLDATNIIKNTVLAVLVPISMDHQAFLGNTLAEITQKKAGIIKPGCSVVTVGQRPETMEVIREVCREKGADLTETDLSSAKAVKEDFAGQTLEYRGETYELSLAGSYQTENAALALDALEVLNHKGYPTTVEQRKKGLRETKWNGRLTIIHRDPLFIVDGAHNPAAADMLEDSVRKYFKGRNMYFIMGVFRDKDYSYIIRKLCPYAEQIVTIETPDNPRALPAQELAEAVRECNPHVQAAENIQDAVNKVFAMADREDVILSFGSLSFIGEITTIVKNREEKNL</sequence>
<feature type="domain" description="Mur ligase C-terminal" evidence="12">
    <location>
        <begin position="293"/>
        <end position="413"/>
    </location>
</feature>
<evidence type="ECO:0000259" key="12">
    <source>
        <dbReference type="Pfam" id="PF02875"/>
    </source>
</evidence>
<keyword evidence="4 11" id="KW-0436">Ligase</keyword>
<keyword evidence="6 11" id="KW-0547">Nucleotide-binding</keyword>
<dbReference type="SUPFAM" id="SSF53244">
    <property type="entry name" value="MurD-like peptide ligases, peptide-binding domain"/>
    <property type="match status" value="1"/>
</dbReference>
<evidence type="ECO:0000256" key="9">
    <source>
        <dbReference type="ARBA" id="ARBA00030592"/>
    </source>
</evidence>
<comment type="similarity">
    <text evidence="2 11">Belongs to the folylpolyglutamate synthase family.</text>
</comment>
<dbReference type="GO" id="GO:0008841">
    <property type="term" value="F:dihydrofolate synthase activity"/>
    <property type="evidence" value="ECO:0007669"/>
    <property type="project" value="TreeGrafter"/>
</dbReference>
<dbReference type="EC" id="6.3.2.17" evidence="3"/>
<evidence type="ECO:0000256" key="11">
    <source>
        <dbReference type="PIRNR" id="PIRNR001563"/>
    </source>
</evidence>
<evidence type="ECO:0000256" key="4">
    <source>
        <dbReference type="ARBA" id="ARBA00022598"/>
    </source>
</evidence>
<evidence type="ECO:0000313" key="14">
    <source>
        <dbReference type="EMBL" id="RHE42046.1"/>
    </source>
</evidence>
<comment type="cofactor">
    <cofactor evidence="1">
        <name>Mg(2+)</name>
        <dbReference type="ChEBI" id="CHEBI:18420"/>
    </cofactor>
</comment>
<gene>
    <name evidence="14" type="ORF">DW740_01725</name>
</gene>
<keyword evidence="7 11" id="KW-0067">ATP-binding</keyword>
<comment type="caution">
    <text evidence="14">The sequence shown here is derived from an EMBL/GenBank/DDBJ whole genome shotgun (WGS) entry which is preliminary data.</text>
</comment>
<evidence type="ECO:0000259" key="13">
    <source>
        <dbReference type="Pfam" id="PF08245"/>
    </source>
</evidence>
<evidence type="ECO:0000256" key="3">
    <source>
        <dbReference type="ARBA" id="ARBA00013025"/>
    </source>
</evidence>
<dbReference type="GO" id="GO:0005737">
    <property type="term" value="C:cytoplasm"/>
    <property type="evidence" value="ECO:0007669"/>
    <property type="project" value="TreeGrafter"/>
</dbReference>
<dbReference type="InterPro" id="IPR004101">
    <property type="entry name" value="Mur_ligase_C"/>
</dbReference>
<dbReference type="InterPro" id="IPR018109">
    <property type="entry name" value="Folylpolyglutamate_synth_CS"/>
</dbReference>
<dbReference type="FunFam" id="3.40.1190.10:FF:000011">
    <property type="entry name" value="Folylpolyglutamate synthase/dihydrofolate synthase"/>
    <property type="match status" value="1"/>
</dbReference>
<dbReference type="InterPro" id="IPR036615">
    <property type="entry name" value="Mur_ligase_C_dom_sf"/>
</dbReference>
<name>A0A414JC12_9FIRM</name>
<keyword evidence="8" id="KW-0460">Magnesium</keyword>
<dbReference type="PIRSF" id="PIRSF001563">
    <property type="entry name" value="Folylpolyglu_synth"/>
    <property type="match status" value="1"/>
</dbReference>
<evidence type="ECO:0000256" key="10">
    <source>
        <dbReference type="ARBA" id="ARBA00047493"/>
    </source>
</evidence>
<organism evidence="14 15">
    <name type="scientific">Blautia obeum</name>
    <dbReference type="NCBI Taxonomy" id="40520"/>
    <lineage>
        <taxon>Bacteria</taxon>
        <taxon>Bacillati</taxon>
        <taxon>Bacillota</taxon>
        <taxon>Clostridia</taxon>
        <taxon>Lachnospirales</taxon>
        <taxon>Lachnospiraceae</taxon>
        <taxon>Blautia</taxon>
    </lineage>
</organism>
<dbReference type="Proteomes" id="UP000283745">
    <property type="component" value="Unassembled WGS sequence"/>
</dbReference>
<dbReference type="Pfam" id="PF02875">
    <property type="entry name" value="Mur_ligase_C"/>
    <property type="match status" value="1"/>
</dbReference>
<dbReference type="Gene3D" id="3.90.190.20">
    <property type="entry name" value="Mur ligase, C-terminal domain"/>
    <property type="match status" value="1"/>
</dbReference>
<dbReference type="PROSITE" id="PS01012">
    <property type="entry name" value="FOLYLPOLYGLU_SYNT_2"/>
    <property type="match status" value="1"/>
</dbReference>
<dbReference type="GO" id="GO:0046872">
    <property type="term" value="F:metal ion binding"/>
    <property type="evidence" value="ECO:0007669"/>
    <property type="project" value="UniProtKB-KW"/>
</dbReference>
<evidence type="ECO:0000256" key="7">
    <source>
        <dbReference type="ARBA" id="ARBA00022840"/>
    </source>
</evidence>
<dbReference type="AlphaFoldDB" id="A0A414JC12"/>
<evidence type="ECO:0000256" key="8">
    <source>
        <dbReference type="ARBA" id="ARBA00022842"/>
    </source>
</evidence>
<dbReference type="InterPro" id="IPR001645">
    <property type="entry name" value="Folylpolyglutamate_synth"/>
</dbReference>
<dbReference type="Gene3D" id="3.40.1190.10">
    <property type="entry name" value="Mur-like, catalytic domain"/>
    <property type="match status" value="1"/>
</dbReference>
<dbReference type="NCBIfam" id="TIGR01499">
    <property type="entry name" value="folC"/>
    <property type="match status" value="1"/>
</dbReference>
<dbReference type="SUPFAM" id="SSF53623">
    <property type="entry name" value="MurD-like peptide ligases, catalytic domain"/>
    <property type="match status" value="1"/>
</dbReference>
<dbReference type="InterPro" id="IPR036565">
    <property type="entry name" value="Mur-like_cat_sf"/>
</dbReference>
<proteinExistence type="inferred from homology"/>
<dbReference type="Pfam" id="PF08245">
    <property type="entry name" value="Mur_ligase_M"/>
    <property type="match status" value="1"/>
</dbReference>
<evidence type="ECO:0000256" key="6">
    <source>
        <dbReference type="ARBA" id="ARBA00022741"/>
    </source>
</evidence>
<comment type="catalytic activity">
    <reaction evidence="10">
        <text>(6S)-5,6,7,8-tetrahydrofolyl-(gamma-L-Glu)(n) + L-glutamate + ATP = (6S)-5,6,7,8-tetrahydrofolyl-(gamma-L-Glu)(n+1) + ADP + phosphate + H(+)</text>
        <dbReference type="Rhea" id="RHEA:10580"/>
        <dbReference type="Rhea" id="RHEA-COMP:14738"/>
        <dbReference type="Rhea" id="RHEA-COMP:14740"/>
        <dbReference type="ChEBI" id="CHEBI:15378"/>
        <dbReference type="ChEBI" id="CHEBI:29985"/>
        <dbReference type="ChEBI" id="CHEBI:30616"/>
        <dbReference type="ChEBI" id="CHEBI:43474"/>
        <dbReference type="ChEBI" id="CHEBI:141005"/>
        <dbReference type="ChEBI" id="CHEBI:456216"/>
        <dbReference type="EC" id="6.3.2.17"/>
    </reaction>
</comment>
<evidence type="ECO:0000313" key="15">
    <source>
        <dbReference type="Proteomes" id="UP000283745"/>
    </source>
</evidence>
<dbReference type="PANTHER" id="PTHR11136:SF0">
    <property type="entry name" value="DIHYDROFOLATE SYNTHETASE-RELATED"/>
    <property type="match status" value="1"/>
</dbReference>
<evidence type="ECO:0000256" key="2">
    <source>
        <dbReference type="ARBA" id="ARBA00008276"/>
    </source>
</evidence>
<dbReference type="InterPro" id="IPR013221">
    <property type="entry name" value="Mur_ligase_cen"/>
</dbReference>
<dbReference type="GO" id="GO:0004326">
    <property type="term" value="F:tetrahydrofolylpolyglutamate synthase activity"/>
    <property type="evidence" value="ECO:0007669"/>
    <property type="project" value="UniProtKB-EC"/>
</dbReference>
<dbReference type="PANTHER" id="PTHR11136">
    <property type="entry name" value="FOLYLPOLYGLUTAMATE SYNTHASE-RELATED"/>
    <property type="match status" value="1"/>
</dbReference>
<keyword evidence="5" id="KW-0479">Metal-binding</keyword>
<accession>A0A414JC12</accession>
<feature type="domain" description="Mur ligase central" evidence="13">
    <location>
        <begin position="45"/>
        <end position="264"/>
    </location>
</feature>
<protein>
    <recommendedName>
        <fullName evidence="3">tetrahydrofolate synthase</fullName>
        <ecNumber evidence="3">6.3.2.17</ecNumber>
    </recommendedName>
    <alternativeName>
        <fullName evidence="9">Tetrahydrofolylpolyglutamate synthase</fullName>
    </alternativeName>
</protein>
<dbReference type="GO" id="GO:0005524">
    <property type="term" value="F:ATP binding"/>
    <property type="evidence" value="ECO:0007669"/>
    <property type="project" value="UniProtKB-KW"/>
</dbReference>
<dbReference type="RefSeq" id="WP_015542991.1">
    <property type="nucleotide sequence ID" value="NZ_CABJFK010000001.1"/>
</dbReference>
<evidence type="ECO:0000256" key="1">
    <source>
        <dbReference type="ARBA" id="ARBA00001946"/>
    </source>
</evidence>
<reference evidence="14 15" key="1">
    <citation type="submission" date="2018-08" db="EMBL/GenBank/DDBJ databases">
        <title>A genome reference for cultivated species of the human gut microbiota.</title>
        <authorList>
            <person name="Zou Y."/>
            <person name="Xue W."/>
            <person name="Luo G."/>
        </authorList>
    </citation>
    <scope>NUCLEOTIDE SEQUENCE [LARGE SCALE GENOMIC DNA]</scope>
    <source>
        <strain evidence="14 15">AM28-23</strain>
    </source>
</reference>
<evidence type="ECO:0000256" key="5">
    <source>
        <dbReference type="ARBA" id="ARBA00022723"/>
    </source>
</evidence>
<dbReference type="EMBL" id="QSKF01000001">
    <property type="protein sequence ID" value="RHE42046.1"/>
    <property type="molecule type" value="Genomic_DNA"/>
</dbReference>